<dbReference type="RefSeq" id="WP_100116471.1">
    <property type="nucleotide sequence ID" value="NZ_MEIV01000007.1"/>
</dbReference>
<feature type="coiled-coil region" evidence="1">
    <location>
        <begin position="4"/>
        <end position="31"/>
    </location>
</feature>
<keyword evidence="1" id="KW-0175">Coiled coil</keyword>
<dbReference type="InterPro" id="IPR017601">
    <property type="entry name" value="DGQHR-contain_dom"/>
</dbReference>
<evidence type="ECO:0000256" key="1">
    <source>
        <dbReference type="SAM" id="Coils"/>
    </source>
</evidence>
<gene>
    <name evidence="2" type="ORF">BHC47_01580</name>
</gene>
<comment type="caution">
    <text evidence="2">The sequence shown here is derived from an EMBL/GenBank/DDBJ whole genome shotgun (WGS) entry which is preliminary data.</text>
</comment>
<evidence type="ECO:0008006" key="4">
    <source>
        <dbReference type="Google" id="ProtNLM"/>
    </source>
</evidence>
<dbReference type="Proteomes" id="UP000231094">
    <property type="component" value="Unassembled WGS sequence"/>
</dbReference>
<name>A0A2N9Y7F0_9NEIS</name>
<organism evidence="2 3">
    <name type="scientific">Snodgrassella alvi</name>
    <dbReference type="NCBI Taxonomy" id="1196083"/>
    <lineage>
        <taxon>Bacteria</taxon>
        <taxon>Pseudomonadati</taxon>
        <taxon>Pseudomonadota</taxon>
        <taxon>Betaproteobacteria</taxon>
        <taxon>Neisseriales</taxon>
        <taxon>Neisseriaceae</taxon>
        <taxon>Snodgrassella</taxon>
    </lineage>
</organism>
<protein>
    <recommendedName>
        <fullName evidence="4">DGQHR domain-containing protein</fullName>
    </recommendedName>
</protein>
<dbReference type="NCBIfam" id="TIGR03187">
    <property type="entry name" value="DGQHR"/>
    <property type="match status" value="1"/>
</dbReference>
<dbReference type="AlphaFoldDB" id="A0A2N9Y7F0"/>
<evidence type="ECO:0000313" key="3">
    <source>
        <dbReference type="Proteomes" id="UP000231094"/>
    </source>
</evidence>
<reference evidence="2 3" key="1">
    <citation type="journal article" date="2017" name="MBio">
        <title>Type VI secretion-mediated competition in the bee gut microbiome.</title>
        <authorList>
            <person name="Steele M.I."/>
            <person name="Kwong W.K."/>
            <person name="Powell J.E."/>
            <person name="Whiteley M."/>
            <person name="Moran N.A."/>
        </authorList>
    </citation>
    <scope>NUCLEOTIDE SEQUENCE [LARGE SCALE GENOMIC DNA]</scope>
    <source>
        <strain evidence="2 3">PEB0171</strain>
    </source>
</reference>
<proteinExistence type="predicted"/>
<accession>A0A2N9Y7F0</accession>
<dbReference type="EMBL" id="MEIV01000007">
    <property type="protein sequence ID" value="PIT65171.1"/>
    <property type="molecule type" value="Genomic_DNA"/>
</dbReference>
<sequence length="588" mass="68732">MKMVKNEKLTLQEIEERKKRLEKKKFRTNIKDIFSKAGFTYIKSENIQLSHDIPGLPISEIDAIFICKNIIVIVEDTCSENSKSKKNHLLKALFQFEMYLNYKSTLINSLKEHINEFANYLEENLYEDNHYVIKTVYFSFDNVEEHIKKRAHEKNVKVIEKPLTNYFFSLVKNIMGSAKYELLKFLDVSYSQFGGKIFSGENEEGNVEYNGFLLPVENSSYPDGYKIVSFYIDPDSLLKKSFVLRKNSWIDPNLSYQRILDVNKIKRMRKHLSSNKRVYLSNIIVTLPSETKILDMKSSNQLDESSQHTVKPIKIKIPDRYNVIGIIDGQHRVYSYHESNKEDNDEKTISQLRRKQSLLVTGIIYPDHLSEDNRLRYEAQLFLEINSKQTKVKSVLTQEIELIVFPYSSIAIAKAILIELSKSGALKDKLEEHTFDDSKKLKVSSIVSYGIKPLINKESPESLFTAWSDTDKKELIKQKNSQEALYEFINFCVKEINFLLNAVKTIYGEMNWQIDNENRILTPTSVNGFLVCLRLILRSGIDRNIEIYKEKLKNIEEFDFTKYKSSQWNQLGRDIYNRYFTSSDTNLD</sequence>
<evidence type="ECO:0000313" key="2">
    <source>
        <dbReference type="EMBL" id="PIT65171.1"/>
    </source>
</evidence>